<feature type="coiled-coil region" evidence="14">
    <location>
        <begin position="467"/>
        <end position="520"/>
    </location>
</feature>
<dbReference type="SUPFAM" id="SSF54897">
    <property type="entry name" value="Protease propeptides/inhibitors"/>
    <property type="match status" value="1"/>
</dbReference>
<dbReference type="Proteomes" id="UP001487740">
    <property type="component" value="Unassembled WGS sequence"/>
</dbReference>
<keyword evidence="12" id="KW-1015">Disulfide bond</keyword>
<name>A0AAW0TRR6_SCYPA</name>
<evidence type="ECO:0000313" key="18">
    <source>
        <dbReference type="Proteomes" id="UP001487740"/>
    </source>
</evidence>
<dbReference type="InterPro" id="IPR036990">
    <property type="entry name" value="M14A-like_propep"/>
</dbReference>
<reference evidence="17 18" key="1">
    <citation type="submission" date="2023-03" db="EMBL/GenBank/DDBJ databases">
        <title>High-quality genome of Scylla paramamosain provides insights in environmental adaptation.</title>
        <authorList>
            <person name="Zhang L."/>
        </authorList>
    </citation>
    <scope>NUCLEOTIDE SEQUENCE [LARGE SCALE GENOMIC DNA]</scope>
    <source>
        <strain evidence="17">LZ_2023a</strain>
        <tissue evidence="17">Muscle</tissue>
    </source>
</reference>
<evidence type="ECO:0000256" key="14">
    <source>
        <dbReference type="SAM" id="Coils"/>
    </source>
</evidence>
<dbReference type="GO" id="GO:0006508">
    <property type="term" value="P:proteolysis"/>
    <property type="evidence" value="ECO:0007669"/>
    <property type="project" value="UniProtKB-KW"/>
</dbReference>
<protein>
    <recommendedName>
        <fullName evidence="16">Peptidase M14 domain-containing protein</fullName>
    </recommendedName>
</protein>
<keyword evidence="18" id="KW-1185">Reference proteome</keyword>
<evidence type="ECO:0000256" key="12">
    <source>
        <dbReference type="ARBA" id="ARBA00023157"/>
    </source>
</evidence>
<dbReference type="InterPro" id="IPR000834">
    <property type="entry name" value="Peptidase_M14"/>
</dbReference>
<dbReference type="InterPro" id="IPR003146">
    <property type="entry name" value="M14A_act_pep"/>
</dbReference>
<feature type="domain" description="Peptidase M14" evidence="16">
    <location>
        <begin position="117"/>
        <end position="405"/>
    </location>
</feature>
<proteinExistence type="inferred from homology"/>
<gene>
    <name evidence="17" type="ORF">O3P69_008811</name>
</gene>
<dbReference type="CDD" id="cd03860">
    <property type="entry name" value="M14_CP_A-B_like"/>
    <property type="match status" value="1"/>
</dbReference>
<dbReference type="PANTHER" id="PTHR11705">
    <property type="entry name" value="PROTEASE FAMILY M14 CARBOXYPEPTIDASE A,B"/>
    <property type="match status" value="1"/>
</dbReference>
<evidence type="ECO:0000313" key="17">
    <source>
        <dbReference type="EMBL" id="KAK8389331.1"/>
    </source>
</evidence>
<keyword evidence="4" id="KW-0645">Protease</keyword>
<dbReference type="PRINTS" id="PR00765">
    <property type="entry name" value="CRBOXYPTASEA"/>
</dbReference>
<keyword evidence="11" id="KW-0482">Metalloprotease</keyword>
<keyword evidence="6 15" id="KW-0732">Signal</keyword>
<keyword evidence="5" id="KW-0479">Metal-binding</keyword>
<comment type="caution">
    <text evidence="17">The sequence shown here is derived from an EMBL/GenBank/DDBJ whole genome shotgun (WGS) entry which is preliminary data.</text>
</comment>
<keyword evidence="3" id="KW-0121">Carboxypeptidase</keyword>
<evidence type="ECO:0000256" key="13">
    <source>
        <dbReference type="PROSITE-ProRule" id="PRU01379"/>
    </source>
</evidence>
<evidence type="ECO:0000259" key="16">
    <source>
        <dbReference type="PROSITE" id="PS52035"/>
    </source>
</evidence>
<feature type="active site" description="Proton donor/acceptor" evidence="13">
    <location>
        <position position="371"/>
    </location>
</feature>
<dbReference type="EMBL" id="JARAKH010000027">
    <property type="protein sequence ID" value="KAK8389331.1"/>
    <property type="molecule type" value="Genomic_DNA"/>
</dbReference>
<evidence type="ECO:0000256" key="3">
    <source>
        <dbReference type="ARBA" id="ARBA00022645"/>
    </source>
</evidence>
<keyword evidence="9" id="KW-0862">Zinc</keyword>
<dbReference type="PROSITE" id="PS52035">
    <property type="entry name" value="PEPTIDASE_M14"/>
    <property type="match status" value="1"/>
</dbReference>
<evidence type="ECO:0000256" key="15">
    <source>
        <dbReference type="SAM" id="SignalP"/>
    </source>
</evidence>
<keyword evidence="8" id="KW-0378">Hydrolase</keyword>
<keyword evidence="10" id="KW-0067">ATP-binding</keyword>
<dbReference type="Pfam" id="PF02244">
    <property type="entry name" value="Propep_M14"/>
    <property type="match status" value="1"/>
</dbReference>
<comment type="cofactor">
    <cofactor evidence="1">
        <name>Zn(2+)</name>
        <dbReference type="ChEBI" id="CHEBI:29105"/>
    </cofactor>
</comment>
<evidence type="ECO:0000256" key="8">
    <source>
        <dbReference type="ARBA" id="ARBA00022801"/>
    </source>
</evidence>
<comment type="similarity">
    <text evidence="2 13">Belongs to the peptidase M14 family.</text>
</comment>
<dbReference type="Gene3D" id="3.40.630.10">
    <property type="entry name" value="Zn peptidases"/>
    <property type="match status" value="1"/>
</dbReference>
<keyword evidence="7" id="KW-0547">Nucleotide-binding</keyword>
<dbReference type="SMART" id="SM00631">
    <property type="entry name" value="Zn_pept"/>
    <property type="match status" value="1"/>
</dbReference>
<sequence length="592" mass="65802">MRAAVLLLLGLAALASAATTFHGYRVVSVTPSTSAQVKLVKFLIKRHGLEEWTHTLKPRVSMDLMVPPSSFRAVLKTLYKHHMPVTIKINNVQALIDEQMKQHRVLDALPRSFDHTRYHRLNEIYSILDGVETDSELVTTYVAGTTYEGRDIRVAKVSSGGSKEVIWIDCGIHAREWVSPATCLYILDQLTSGSSEATRLLDSYDFHIMPSANPDGYEYTWTDNRIWRKNRVPYGSLGCHGTDPNRNFDSDFGGPGTSNSPCSDIYHGPSAFSEKESQAIRDSVISHNPKMFFTLHSYSQLWMTPYGYTHNLPANYNEQYRVAGVGVDALTAVHGTRFVYGNIADVIYMAAGGSSDWAYDSAGIQYAFALELRDTGNYGFLLPPDQILPTGEETFAGIVAAIDAANGYTAADAPHSPCTGRHWKATGSVENDRTVEQTHFTLRFTSRAKAIKNKPIVNEVLSDAALLKRYAREIKALQHTLALERNTDKNQKVEQVREMFEEQTRRNEELQAKVTELQTKLVVSSLPRGCLWNPLDKEAAAARRETWCAPAIRSSRMSLGHLLLPTLPSCVEEHKFVHSLPRAAGAEPGTAG</sequence>
<dbReference type="SUPFAM" id="SSF53187">
    <property type="entry name" value="Zn-dependent exopeptidases"/>
    <property type="match status" value="1"/>
</dbReference>
<dbReference type="PANTHER" id="PTHR11705:SF91">
    <property type="entry name" value="FI01817P-RELATED"/>
    <property type="match status" value="1"/>
</dbReference>
<dbReference type="GO" id="GO:0004181">
    <property type="term" value="F:metallocarboxypeptidase activity"/>
    <property type="evidence" value="ECO:0007669"/>
    <property type="project" value="InterPro"/>
</dbReference>
<evidence type="ECO:0000256" key="1">
    <source>
        <dbReference type="ARBA" id="ARBA00001947"/>
    </source>
</evidence>
<feature type="signal peptide" evidence="15">
    <location>
        <begin position="1"/>
        <end position="17"/>
    </location>
</feature>
<evidence type="ECO:0000256" key="2">
    <source>
        <dbReference type="ARBA" id="ARBA00005988"/>
    </source>
</evidence>
<evidence type="ECO:0000256" key="5">
    <source>
        <dbReference type="ARBA" id="ARBA00022723"/>
    </source>
</evidence>
<evidence type="ECO:0000256" key="6">
    <source>
        <dbReference type="ARBA" id="ARBA00022729"/>
    </source>
</evidence>
<dbReference type="GO" id="GO:0005524">
    <property type="term" value="F:ATP binding"/>
    <property type="evidence" value="ECO:0007669"/>
    <property type="project" value="UniProtKB-KW"/>
</dbReference>
<evidence type="ECO:0000256" key="10">
    <source>
        <dbReference type="ARBA" id="ARBA00022840"/>
    </source>
</evidence>
<evidence type="ECO:0000256" key="11">
    <source>
        <dbReference type="ARBA" id="ARBA00023049"/>
    </source>
</evidence>
<dbReference type="AlphaFoldDB" id="A0AAW0TRR6"/>
<dbReference type="InterPro" id="IPR036961">
    <property type="entry name" value="Kinesin_motor_dom_sf"/>
</dbReference>
<dbReference type="Gene3D" id="3.30.70.340">
    <property type="entry name" value="Metallocarboxypeptidase-like"/>
    <property type="match status" value="1"/>
</dbReference>
<dbReference type="FunFam" id="3.40.630.10:FF:000056">
    <property type="entry name" value="Zinc carboxypeptidase"/>
    <property type="match status" value="1"/>
</dbReference>
<evidence type="ECO:0000256" key="4">
    <source>
        <dbReference type="ARBA" id="ARBA00022670"/>
    </source>
</evidence>
<dbReference type="Gene3D" id="3.40.850.10">
    <property type="entry name" value="Kinesin motor domain"/>
    <property type="match status" value="1"/>
</dbReference>
<dbReference type="GO" id="GO:0005615">
    <property type="term" value="C:extracellular space"/>
    <property type="evidence" value="ECO:0007669"/>
    <property type="project" value="TreeGrafter"/>
</dbReference>
<organism evidence="17 18">
    <name type="scientific">Scylla paramamosain</name>
    <name type="common">Mud crab</name>
    <dbReference type="NCBI Taxonomy" id="85552"/>
    <lineage>
        <taxon>Eukaryota</taxon>
        <taxon>Metazoa</taxon>
        <taxon>Ecdysozoa</taxon>
        <taxon>Arthropoda</taxon>
        <taxon>Crustacea</taxon>
        <taxon>Multicrustacea</taxon>
        <taxon>Malacostraca</taxon>
        <taxon>Eumalacostraca</taxon>
        <taxon>Eucarida</taxon>
        <taxon>Decapoda</taxon>
        <taxon>Pleocyemata</taxon>
        <taxon>Brachyura</taxon>
        <taxon>Eubrachyura</taxon>
        <taxon>Portunoidea</taxon>
        <taxon>Portunidae</taxon>
        <taxon>Portuninae</taxon>
        <taxon>Scylla</taxon>
    </lineage>
</organism>
<dbReference type="Pfam" id="PF00246">
    <property type="entry name" value="Peptidase_M14"/>
    <property type="match status" value="1"/>
</dbReference>
<dbReference type="GO" id="GO:0008270">
    <property type="term" value="F:zinc ion binding"/>
    <property type="evidence" value="ECO:0007669"/>
    <property type="project" value="InterPro"/>
</dbReference>
<feature type="chain" id="PRO_5043519537" description="Peptidase M14 domain-containing protein" evidence="15">
    <location>
        <begin position="18"/>
        <end position="592"/>
    </location>
</feature>
<keyword evidence="14" id="KW-0175">Coiled coil</keyword>
<evidence type="ECO:0000256" key="7">
    <source>
        <dbReference type="ARBA" id="ARBA00022741"/>
    </source>
</evidence>
<accession>A0AAW0TRR6</accession>
<evidence type="ECO:0000256" key="9">
    <source>
        <dbReference type="ARBA" id="ARBA00022833"/>
    </source>
</evidence>